<evidence type="ECO:0000259" key="3">
    <source>
        <dbReference type="Pfam" id="PF24883"/>
    </source>
</evidence>
<reference evidence="4" key="1">
    <citation type="submission" date="2013-05" db="EMBL/GenBank/DDBJ databases">
        <title>Draft genome sequences of six wheat associated Fusarium spp. isolates.</title>
        <authorList>
            <person name="Moolhuijzen P.M."/>
            <person name="Manners J.M."/>
            <person name="Wilcox S."/>
            <person name="Bellgard M.I."/>
            <person name="Gardiner D.M."/>
        </authorList>
    </citation>
    <scope>NUCLEOTIDE SEQUENCE</scope>
    <source>
        <strain evidence="4">CS5907</strain>
    </source>
</reference>
<evidence type="ECO:0000313" key="4">
    <source>
        <dbReference type="EMBL" id="CEG04038.1"/>
    </source>
</evidence>
<dbReference type="Pfam" id="PF24883">
    <property type="entry name" value="NPHP3_N"/>
    <property type="match status" value="1"/>
</dbReference>
<comment type="caution">
    <text evidence="4">The sequence shown here is derived from an EMBL/GenBank/DDBJ whole genome shotgun (WGS) entry which is preliminary data.</text>
</comment>
<organism evidence="4">
    <name type="scientific">Fusarium acuminatum CS5907</name>
    <dbReference type="NCBI Taxonomy" id="1318461"/>
    <lineage>
        <taxon>Eukaryota</taxon>
        <taxon>Fungi</taxon>
        <taxon>Dikarya</taxon>
        <taxon>Ascomycota</taxon>
        <taxon>Pezizomycotina</taxon>
        <taxon>Sordariomycetes</taxon>
        <taxon>Hypocreomycetidae</taxon>
        <taxon>Hypocreales</taxon>
        <taxon>Nectriaceae</taxon>
        <taxon>Fusarium</taxon>
        <taxon>Fusarium tricinctum species complex</taxon>
    </lineage>
</organism>
<proteinExistence type="predicted"/>
<name>A0A090MA90_9HYPO</name>
<feature type="coiled-coil region" evidence="2">
    <location>
        <begin position="25"/>
        <end position="52"/>
    </location>
</feature>
<dbReference type="Gene3D" id="3.40.50.300">
    <property type="entry name" value="P-loop containing nucleotide triphosphate hydrolases"/>
    <property type="match status" value="1"/>
</dbReference>
<dbReference type="PANTHER" id="PTHR10039:SF14">
    <property type="entry name" value="NACHT DOMAIN-CONTAINING PROTEIN"/>
    <property type="match status" value="1"/>
</dbReference>
<protein>
    <submittedName>
        <fullName evidence="4">WGS project CBMG000000000 data, contig CS5907-c003895</fullName>
    </submittedName>
</protein>
<gene>
    <name evidence="4" type="ORF">BN851_0152810</name>
</gene>
<dbReference type="InterPro" id="IPR056884">
    <property type="entry name" value="NPHP3-like_N"/>
</dbReference>
<feature type="domain" description="Nephrocystin 3-like N-terminal" evidence="3">
    <location>
        <begin position="187"/>
        <end position="345"/>
    </location>
</feature>
<dbReference type="AlphaFoldDB" id="A0A090MA90"/>
<sequence>MAEALGVVSSVIAVIELSAKVLSLCLQYTQEVKNAKDDIERLRKEVADFQTTTEQVRRFVEGPRGQELGASRQLDSAIKDGYSTLETLAQKLRPSRRRKAISRFGMHAFKWPFESKAIEGTIQHLALCRGNILLALNVDQTAILQNVDYKAALDKLPIAEGASFDSHAEEHNPTCLPNTRVELLNDVCRWIDDPDSKTIFWLNGMAGTGKSTISRTLARLRYQNGDLGASFFFKKGETDRGNLAKFVPTLARQLASSVPGIAFHIKNAIDANPDIIGKAVREQFDKLIQEPLSKRMHTLTSPSSLVIVIDALDECERHNDIRLVINILSQTKILRPYLRVFLTSRPELPLRLGFSEVKGTYQDLVLHEVPTQIVEHDISTFLADEFRKIRESFNMTVADERKLPFDWPGQQILQDLTKMAVPLFIFAATVCRFVSDRRCGSPPIQLDKVLHHRSKSHRSHLDLIYGPVLRSQITGVSKGDGEQIINDFNLIVGTIVTLASPLSVLGLSRLLAISPDTVDDRLDTLHSVLSVPPTRNSPIRQLHLSFRDYLVDPAQKEANKLWVDEKLMHRNLAKNCFRIMDVGLQENVCGMPFPGMRRSAMNPRHIAECLPPELQYACHYWARHYIAAGFETHDALVAYNFLKKHLLHWLEAMCLMGRMEECLNVIRSVASWLKDREYEALSSFVDDAVRFVTMNLSVIDEAPL</sequence>
<dbReference type="EMBL" id="CBMG010003854">
    <property type="protein sequence ID" value="CEG04038.1"/>
    <property type="molecule type" value="Genomic_DNA"/>
</dbReference>
<keyword evidence="1" id="KW-0677">Repeat</keyword>
<dbReference type="PANTHER" id="PTHR10039">
    <property type="entry name" value="AMELOGENIN"/>
    <property type="match status" value="1"/>
</dbReference>
<accession>A0A090MA90</accession>
<dbReference type="InterPro" id="IPR027417">
    <property type="entry name" value="P-loop_NTPase"/>
</dbReference>
<evidence type="ECO:0000256" key="1">
    <source>
        <dbReference type="ARBA" id="ARBA00022737"/>
    </source>
</evidence>
<dbReference type="SUPFAM" id="SSF52540">
    <property type="entry name" value="P-loop containing nucleoside triphosphate hydrolases"/>
    <property type="match status" value="1"/>
</dbReference>
<keyword evidence="2" id="KW-0175">Coiled coil</keyword>
<evidence type="ECO:0000256" key="2">
    <source>
        <dbReference type="SAM" id="Coils"/>
    </source>
</evidence>